<dbReference type="InterPro" id="IPR045865">
    <property type="entry name" value="ACT-like_dom_sf"/>
</dbReference>
<evidence type="ECO:0000256" key="3">
    <source>
        <dbReference type="ARBA" id="ARBA00005417"/>
    </source>
</evidence>
<dbReference type="SUPFAM" id="SSF55021">
    <property type="entry name" value="ACT-like"/>
    <property type="match status" value="1"/>
</dbReference>
<dbReference type="GO" id="GO:0006865">
    <property type="term" value="P:amino acid transport"/>
    <property type="evidence" value="ECO:0007669"/>
    <property type="project" value="UniProtKB-KW"/>
</dbReference>
<evidence type="ECO:0000256" key="11">
    <source>
        <dbReference type="ARBA" id="ARBA00023136"/>
    </source>
</evidence>
<dbReference type="PROSITE" id="PS00211">
    <property type="entry name" value="ABC_TRANSPORTER_1"/>
    <property type="match status" value="1"/>
</dbReference>
<evidence type="ECO:0000256" key="2">
    <source>
        <dbReference type="ARBA" id="ARBA00004417"/>
    </source>
</evidence>
<keyword evidence="5" id="KW-0813">Transport</keyword>
<evidence type="ECO:0000313" key="15">
    <source>
        <dbReference type="Proteomes" id="UP000866496"/>
    </source>
</evidence>
<evidence type="ECO:0000313" key="14">
    <source>
        <dbReference type="EMBL" id="HAU2394817.1"/>
    </source>
</evidence>
<keyword evidence="9" id="KW-1278">Translocase</keyword>
<dbReference type="Pfam" id="PF00005">
    <property type="entry name" value="ABC_tran"/>
    <property type="match status" value="1"/>
</dbReference>
<dbReference type="PANTHER" id="PTHR43166:SF30">
    <property type="entry name" value="METHIONINE IMPORT ATP-BINDING PROTEIN METN"/>
    <property type="match status" value="1"/>
</dbReference>
<comment type="subcellular location">
    <subcellularLocation>
        <location evidence="2">Cell inner membrane</location>
        <topology evidence="2">Peripheral membrane protein</topology>
    </subcellularLocation>
</comment>
<dbReference type="GO" id="GO:0005524">
    <property type="term" value="F:ATP binding"/>
    <property type="evidence" value="ECO:0007669"/>
    <property type="project" value="UniProtKB-KW"/>
</dbReference>
<dbReference type="GO" id="GO:0005886">
    <property type="term" value="C:plasma membrane"/>
    <property type="evidence" value="ECO:0007669"/>
    <property type="project" value="UniProtKB-SubCell"/>
</dbReference>
<dbReference type="InterPro" id="IPR003439">
    <property type="entry name" value="ABC_transporter-like_ATP-bd"/>
</dbReference>
<dbReference type="Proteomes" id="UP000863577">
    <property type="component" value="Unassembled WGS sequence"/>
</dbReference>
<dbReference type="AlphaFoldDB" id="A0A2S6F6J7"/>
<keyword evidence="10" id="KW-0029">Amino-acid transport</keyword>
<accession>A0A2S6F6J7</accession>
<evidence type="ECO:0000256" key="8">
    <source>
        <dbReference type="ARBA" id="ARBA00022840"/>
    </source>
</evidence>
<proteinExistence type="inferred from homology"/>
<keyword evidence="8 13" id="KW-0067">ATP-binding</keyword>
<comment type="caution">
    <text evidence="13">The sequence shown here is derived from an EMBL/GenBank/DDBJ whole genome shotgun (WGS) entry which is preliminary data.</text>
</comment>
<dbReference type="InterPro" id="IPR027417">
    <property type="entry name" value="P-loop_NTPase"/>
</dbReference>
<dbReference type="SUPFAM" id="SSF52540">
    <property type="entry name" value="P-loop containing nucleoside triphosphate hydrolases"/>
    <property type="match status" value="1"/>
</dbReference>
<name>A0A2S6F6J7_LEGPN</name>
<protein>
    <recommendedName>
        <fullName evidence="4">Cell division ATP-binding protein FtsE</fullName>
    </recommendedName>
</protein>
<dbReference type="InterPro" id="IPR017871">
    <property type="entry name" value="ABC_transporter-like_CS"/>
</dbReference>
<keyword evidence="6" id="KW-1003">Cell membrane</keyword>
<dbReference type="InterPro" id="IPR018449">
    <property type="entry name" value="NIL_domain"/>
</dbReference>
<dbReference type="SMART" id="SM00382">
    <property type="entry name" value="AAA"/>
    <property type="match status" value="1"/>
</dbReference>
<dbReference type="Pfam" id="PF09383">
    <property type="entry name" value="NIL"/>
    <property type="match status" value="1"/>
</dbReference>
<dbReference type="InterPro" id="IPR050086">
    <property type="entry name" value="MetN_ABC_transporter-like"/>
</dbReference>
<dbReference type="FunFam" id="3.40.50.300:FF:000056">
    <property type="entry name" value="Cell division ATP-binding protein FtsE"/>
    <property type="match status" value="1"/>
</dbReference>
<reference evidence="13" key="1">
    <citation type="journal article" date="2018" name="Genome Biol.">
        <title>SKESA: strategic k-mer extension for scrupulous assemblies.</title>
        <authorList>
            <person name="Souvorov A."/>
            <person name="Agarwala R."/>
            <person name="Lipman D.J."/>
        </authorList>
    </citation>
    <scope>NUCLEOTIDE SEQUENCE</scope>
    <source>
        <strain evidence="13">AZ00058701</strain>
        <strain evidence="14">CL18-200174</strain>
    </source>
</reference>
<dbReference type="Gene3D" id="3.40.50.300">
    <property type="entry name" value="P-loop containing nucleotide triphosphate hydrolases"/>
    <property type="match status" value="1"/>
</dbReference>
<dbReference type="PANTHER" id="PTHR43166">
    <property type="entry name" value="AMINO ACID IMPORT ATP-BINDING PROTEIN"/>
    <property type="match status" value="1"/>
</dbReference>
<evidence type="ECO:0000256" key="5">
    <source>
        <dbReference type="ARBA" id="ARBA00022448"/>
    </source>
</evidence>
<comment type="function">
    <text evidence="1">Part of the ABC transporter FtsEX involved in cellular division. Important for assembly or stability of the septal ring.</text>
</comment>
<dbReference type="InterPro" id="IPR041701">
    <property type="entry name" value="MetN_ABC"/>
</dbReference>
<feature type="domain" description="ABC transporter" evidence="12">
    <location>
        <begin position="27"/>
        <end position="262"/>
    </location>
</feature>
<reference evidence="13" key="2">
    <citation type="submission" date="2019-10" db="EMBL/GenBank/DDBJ databases">
        <authorList>
            <consortium name="NCBI Pathogen Detection Project"/>
        </authorList>
    </citation>
    <scope>NUCLEOTIDE SEQUENCE</scope>
    <source>
        <strain evidence="13">AZ00058701</strain>
        <strain evidence="14">CL18-200174</strain>
    </source>
</reference>
<evidence type="ECO:0000256" key="7">
    <source>
        <dbReference type="ARBA" id="ARBA00022741"/>
    </source>
</evidence>
<dbReference type="Gene3D" id="3.30.70.260">
    <property type="match status" value="1"/>
</dbReference>
<keyword evidence="7" id="KW-0547">Nucleotide-binding</keyword>
<evidence type="ECO:0000256" key="9">
    <source>
        <dbReference type="ARBA" id="ARBA00022967"/>
    </source>
</evidence>
<dbReference type="Proteomes" id="UP000866496">
    <property type="component" value="Unassembled WGS sequence"/>
</dbReference>
<evidence type="ECO:0000256" key="6">
    <source>
        <dbReference type="ARBA" id="ARBA00022475"/>
    </source>
</evidence>
<evidence type="ECO:0000259" key="12">
    <source>
        <dbReference type="PROSITE" id="PS50893"/>
    </source>
</evidence>
<evidence type="ECO:0000256" key="4">
    <source>
        <dbReference type="ARBA" id="ARBA00020019"/>
    </source>
</evidence>
<dbReference type="GO" id="GO:0016887">
    <property type="term" value="F:ATP hydrolysis activity"/>
    <property type="evidence" value="ECO:0007669"/>
    <property type="project" value="InterPro"/>
</dbReference>
<dbReference type="InterPro" id="IPR003593">
    <property type="entry name" value="AAA+_ATPase"/>
</dbReference>
<comment type="similarity">
    <text evidence="3">Belongs to the ABC transporter superfamily.</text>
</comment>
<evidence type="ECO:0000256" key="1">
    <source>
        <dbReference type="ARBA" id="ARBA00002579"/>
    </source>
</evidence>
<dbReference type="EMBL" id="DACWOD010000001">
    <property type="protein sequence ID" value="HAU2394817.1"/>
    <property type="molecule type" value="Genomic_DNA"/>
</dbReference>
<dbReference type="CDD" id="cd03258">
    <property type="entry name" value="ABC_MetN_methionine_transporter"/>
    <property type="match status" value="1"/>
</dbReference>
<dbReference type="EMBL" id="DACWHX010000008">
    <property type="protein sequence ID" value="HAU1880137.1"/>
    <property type="molecule type" value="Genomic_DNA"/>
</dbReference>
<evidence type="ECO:0000313" key="13">
    <source>
        <dbReference type="EMBL" id="HAU1880137.1"/>
    </source>
</evidence>
<organism evidence="13 15">
    <name type="scientific">Legionella pneumophila</name>
    <dbReference type="NCBI Taxonomy" id="446"/>
    <lineage>
        <taxon>Bacteria</taxon>
        <taxon>Pseudomonadati</taxon>
        <taxon>Pseudomonadota</taxon>
        <taxon>Gammaproteobacteria</taxon>
        <taxon>Legionellales</taxon>
        <taxon>Legionellaceae</taxon>
        <taxon>Legionella</taxon>
    </lineage>
</organism>
<dbReference type="SMART" id="SM00930">
    <property type="entry name" value="NIL"/>
    <property type="match status" value="1"/>
</dbReference>
<dbReference type="PROSITE" id="PS50893">
    <property type="entry name" value="ABC_TRANSPORTER_2"/>
    <property type="match status" value="1"/>
</dbReference>
<keyword evidence="11" id="KW-0472">Membrane</keyword>
<evidence type="ECO:0000256" key="10">
    <source>
        <dbReference type="ARBA" id="ARBA00022970"/>
    </source>
</evidence>
<sequence length="366" mass="40694">MKIRLKRLLSNPHFMPRKRYSQVIVMIELCGLKKSFSGKLALNDINLFIQEGEIFGVIGKSGAGKSTLLRCINILEKPDEGEVVIDGQNLMSLSRKDLALARHKIAMIFQHFNLLNSKTVFDNIALPMRIQGIDEESIKQKIEELLPVVELTDKKDAFPSQLSGGQKQRVAIARALSCSPKVLLCDEATSALDPATTDAILSLLKKINELYGITIVLITHEMDVVKRICQRLSVMVDGKIVETTALSNIFNKPESLARKMLYAQISPELPTCLTRRLADYATEKPLVRLFFQGEEATVPFISQTSRELNMDINILLANIDRFDGVTCGVLVVELTANPLLLEAFINRCEQAGITVEVLGYVLPDGL</sequence>
<gene>
    <name evidence="13" type="ORF">JBJ86_07775</name>
    <name evidence="14" type="ORF">JBK99_00505</name>
</gene>